<keyword evidence="9 12" id="KW-1133">Transmembrane helix</keyword>
<dbReference type="Gene3D" id="1.20.1530.20">
    <property type="match status" value="1"/>
</dbReference>
<keyword evidence="8" id="KW-0630">Potassium</keyword>
<evidence type="ECO:0000313" key="15">
    <source>
        <dbReference type="Proteomes" id="UP000326202"/>
    </source>
</evidence>
<feature type="transmembrane region" description="Helical" evidence="12">
    <location>
        <begin position="6"/>
        <end position="25"/>
    </location>
</feature>
<dbReference type="PANTHER" id="PTHR32507">
    <property type="entry name" value="NA(+)/H(+) ANTIPORTER 1"/>
    <property type="match status" value="1"/>
</dbReference>
<dbReference type="NCBIfam" id="NF003715">
    <property type="entry name" value="PRK05326.1-2"/>
    <property type="match status" value="1"/>
</dbReference>
<keyword evidence="4" id="KW-1003">Cell membrane</keyword>
<feature type="transmembrane region" description="Helical" evidence="12">
    <location>
        <begin position="307"/>
        <end position="329"/>
    </location>
</feature>
<dbReference type="Proteomes" id="UP000326202">
    <property type="component" value="Chromosome"/>
</dbReference>
<dbReference type="Pfam" id="PF03471">
    <property type="entry name" value="CorC_HlyC"/>
    <property type="match status" value="1"/>
</dbReference>
<keyword evidence="3" id="KW-0050">Antiport</keyword>
<dbReference type="RefSeq" id="WP_151177480.1">
    <property type="nucleotide sequence ID" value="NZ_CP042906.1"/>
</dbReference>
<dbReference type="EMBL" id="CP042906">
    <property type="protein sequence ID" value="QEX17201.1"/>
    <property type="molecule type" value="Genomic_DNA"/>
</dbReference>
<evidence type="ECO:0000256" key="10">
    <source>
        <dbReference type="ARBA" id="ARBA00023065"/>
    </source>
</evidence>
<gene>
    <name evidence="14" type="primary">nhaP2</name>
    <name evidence="14" type="ORF">FRZ44_24970</name>
</gene>
<evidence type="ECO:0000313" key="14">
    <source>
        <dbReference type="EMBL" id="QEX17201.1"/>
    </source>
</evidence>
<dbReference type="SUPFAM" id="SSF56176">
    <property type="entry name" value="FAD-binding/transporter-associated domain-like"/>
    <property type="match status" value="1"/>
</dbReference>
<keyword evidence="6" id="KW-0633">Potassium transport</keyword>
<feature type="transmembrane region" description="Helical" evidence="12">
    <location>
        <begin position="89"/>
        <end position="113"/>
    </location>
</feature>
<reference evidence="14 15" key="1">
    <citation type="submission" date="2019-08" db="EMBL/GenBank/DDBJ databases">
        <title>Hyperibacter terrae gen. nov., sp. nov. and Hyperibacter viscosus sp. nov., two new members in the family Rhodospirillaceae isolated from the rhizosphere of Hypericum perforatum.</title>
        <authorList>
            <person name="Noviana Z."/>
        </authorList>
    </citation>
    <scope>NUCLEOTIDE SEQUENCE [LARGE SCALE GENOMIC DNA]</scope>
    <source>
        <strain evidence="14 15">R5913</strain>
    </source>
</reference>
<keyword evidence="10" id="KW-0406">Ion transport</keyword>
<keyword evidence="7 12" id="KW-0812">Transmembrane</keyword>
<name>A0A5J6MJ27_9PROT</name>
<dbReference type="InterPro" id="IPR038770">
    <property type="entry name" value="Na+/solute_symporter_sf"/>
</dbReference>
<organism evidence="14 15">
    <name type="scientific">Hypericibacter terrae</name>
    <dbReference type="NCBI Taxonomy" id="2602015"/>
    <lineage>
        <taxon>Bacteria</taxon>
        <taxon>Pseudomonadati</taxon>
        <taxon>Pseudomonadota</taxon>
        <taxon>Alphaproteobacteria</taxon>
        <taxon>Rhodospirillales</taxon>
        <taxon>Dongiaceae</taxon>
        <taxon>Hypericibacter</taxon>
    </lineage>
</organism>
<dbReference type="KEGG" id="htq:FRZ44_24970"/>
<dbReference type="NCBIfam" id="NF003714">
    <property type="entry name" value="PRK05326.1-1"/>
    <property type="match status" value="1"/>
</dbReference>
<feature type="transmembrane region" description="Helical" evidence="12">
    <location>
        <begin position="220"/>
        <end position="241"/>
    </location>
</feature>
<evidence type="ECO:0000256" key="4">
    <source>
        <dbReference type="ARBA" id="ARBA00022475"/>
    </source>
</evidence>
<keyword evidence="2" id="KW-0813">Transport</keyword>
<dbReference type="Gene3D" id="3.30.465.10">
    <property type="match status" value="1"/>
</dbReference>
<dbReference type="NCBIfam" id="NF003716">
    <property type="entry name" value="PRK05326.1-3"/>
    <property type="match status" value="1"/>
</dbReference>
<dbReference type="InterPro" id="IPR016169">
    <property type="entry name" value="FAD-bd_PCMH_sub2"/>
</dbReference>
<keyword evidence="11 12" id="KW-0472">Membrane</keyword>
<evidence type="ECO:0000259" key="13">
    <source>
        <dbReference type="PROSITE" id="PS51202"/>
    </source>
</evidence>
<evidence type="ECO:0000256" key="7">
    <source>
        <dbReference type="ARBA" id="ARBA00022692"/>
    </source>
</evidence>
<dbReference type="PROSITE" id="PS51202">
    <property type="entry name" value="RCK_C"/>
    <property type="match status" value="1"/>
</dbReference>
<evidence type="ECO:0000256" key="1">
    <source>
        <dbReference type="ARBA" id="ARBA00004651"/>
    </source>
</evidence>
<evidence type="ECO:0000256" key="5">
    <source>
        <dbReference type="ARBA" id="ARBA00022519"/>
    </source>
</evidence>
<feature type="transmembrane region" description="Helical" evidence="12">
    <location>
        <begin position="125"/>
        <end position="143"/>
    </location>
</feature>
<dbReference type="InterPro" id="IPR036318">
    <property type="entry name" value="FAD-bd_PCMH-like_sf"/>
</dbReference>
<dbReference type="SMART" id="SM01091">
    <property type="entry name" value="CorC_HlyC"/>
    <property type="match status" value="1"/>
</dbReference>
<dbReference type="GO" id="GO:0006813">
    <property type="term" value="P:potassium ion transport"/>
    <property type="evidence" value="ECO:0007669"/>
    <property type="project" value="UniProtKB-KW"/>
</dbReference>
<dbReference type="GO" id="GO:0015297">
    <property type="term" value="F:antiporter activity"/>
    <property type="evidence" value="ECO:0007669"/>
    <property type="project" value="UniProtKB-KW"/>
</dbReference>
<dbReference type="PANTHER" id="PTHR32507:SF7">
    <property type="entry name" value="K(+)_H(+) ANTIPORTER NHAP2"/>
    <property type="match status" value="1"/>
</dbReference>
<feature type="transmembrane region" description="Helical" evidence="12">
    <location>
        <begin position="277"/>
        <end position="295"/>
    </location>
</feature>
<accession>A0A5J6MJ27</accession>
<evidence type="ECO:0000256" key="2">
    <source>
        <dbReference type="ARBA" id="ARBA00022448"/>
    </source>
</evidence>
<dbReference type="InterPro" id="IPR036721">
    <property type="entry name" value="RCK_C_sf"/>
</dbReference>
<dbReference type="Pfam" id="PF00999">
    <property type="entry name" value="Na_H_Exchanger"/>
    <property type="match status" value="1"/>
</dbReference>
<evidence type="ECO:0000256" key="11">
    <source>
        <dbReference type="ARBA" id="ARBA00023136"/>
    </source>
</evidence>
<feature type="transmembrane region" description="Helical" evidence="12">
    <location>
        <begin position="189"/>
        <end position="213"/>
    </location>
</feature>
<dbReference type="AlphaFoldDB" id="A0A5J6MJ27"/>
<keyword evidence="5" id="KW-0997">Cell inner membrane</keyword>
<protein>
    <submittedName>
        <fullName evidence="14">K(+)/H(+) antiporter NhaP2</fullName>
    </submittedName>
</protein>
<evidence type="ECO:0000256" key="12">
    <source>
        <dbReference type="SAM" id="Phobius"/>
    </source>
</evidence>
<dbReference type="GO" id="GO:0050660">
    <property type="term" value="F:flavin adenine dinucleotide binding"/>
    <property type="evidence" value="ECO:0007669"/>
    <property type="project" value="InterPro"/>
</dbReference>
<dbReference type="GO" id="GO:0005886">
    <property type="term" value="C:plasma membrane"/>
    <property type="evidence" value="ECO:0007669"/>
    <property type="project" value="UniProtKB-SubCell"/>
</dbReference>
<dbReference type="GO" id="GO:0008324">
    <property type="term" value="F:monoatomic cation transmembrane transporter activity"/>
    <property type="evidence" value="ECO:0007669"/>
    <property type="project" value="InterPro"/>
</dbReference>
<proteinExistence type="predicted"/>
<dbReference type="InterPro" id="IPR006153">
    <property type="entry name" value="Cation/H_exchanger_TM"/>
</dbReference>
<comment type="subcellular location">
    <subcellularLocation>
        <location evidence="1">Cell membrane</location>
        <topology evidence="1">Multi-pass membrane protein</topology>
    </subcellularLocation>
</comment>
<dbReference type="OrthoDB" id="9810759at2"/>
<evidence type="ECO:0000256" key="8">
    <source>
        <dbReference type="ARBA" id="ARBA00022958"/>
    </source>
</evidence>
<feature type="transmembrane region" description="Helical" evidence="12">
    <location>
        <begin position="60"/>
        <end position="77"/>
    </location>
</feature>
<feature type="domain" description="RCK C-terminal" evidence="13">
    <location>
        <begin position="406"/>
        <end position="488"/>
    </location>
</feature>
<dbReference type="Gene3D" id="3.30.70.1450">
    <property type="entry name" value="Regulator of K+ conductance, C-terminal domain"/>
    <property type="match status" value="1"/>
</dbReference>
<dbReference type="InterPro" id="IPR005170">
    <property type="entry name" value="Transptr-assoc_dom"/>
</dbReference>
<keyword evidence="15" id="KW-1185">Reference proteome</keyword>
<dbReference type="GO" id="GO:1902600">
    <property type="term" value="P:proton transmembrane transport"/>
    <property type="evidence" value="ECO:0007669"/>
    <property type="project" value="InterPro"/>
</dbReference>
<feature type="transmembrane region" description="Helical" evidence="12">
    <location>
        <begin position="336"/>
        <end position="358"/>
    </location>
</feature>
<evidence type="ECO:0000256" key="3">
    <source>
        <dbReference type="ARBA" id="ARBA00022449"/>
    </source>
</evidence>
<sequence>MLILMESISVTLLVGAGLVVLSILASAYATRLGAPVLLIFLILGMLAGQDGPGGIVFNDFHLTYMVGSVALALILFDGGLRTTRTVFRLALWPGLSLATVGVLITAVIVAFVAYEVLSFGTVEGLLLGAILASTDAAAVFLLLSRGNRALNMRVQATLEAESGMNDPMAVFLTISCVEWLLHAGETGPLMVALSLVLQMAGGAAFGLLGGWALRWLIDRIELAVGLYPILVAAGALVLFAAANAVGASGFLAVYLAGIVMGSKPFRAQQMVIRFHDGLVWLAQVVMFLLLGLLVTPTEFLPLTIPSLVIAFALIFVARPLAVLVSLLPFRFDRPSLAFISSVGLRGAVPIFLGCLPVLAGLPNGRTYFDVAFVMVLLSLVVQGWTAPALAKALGLEVPAEPEPEASRLFELPDAADRDILGWRIPEGSNALDYSPSTLPLPPRTGSLGVVREGRILPPTEPGKLEADDYVILLVPPEQRHAVDKLFAAGGSEGDQIEGLGEFMFDPTASFELIAKEYGLPLPADAKGLTVGDWLARRIGRLPVVGDRVKLAPVELTVRATEGDRITLVGLELEEARARLPLLRWIERMRRKMGGRRGRNED</sequence>
<evidence type="ECO:0000256" key="6">
    <source>
        <dbReference type="ARBA" id="ARBA00022538"/>
    </source>
</evidence>
<dbReference type="InterPro" id="IPR006037">
    <property type="entry name" value="RCK_C"/>
</dbReference>
<evidence type="ECO:0000256" key="9">
    <source>
        <dbReference type="ARBA" id="ARBA00022989"/>
    </source>
</evidence>